<sequence>MSDSEDDADDNFLFRLFRRLFPRRTRRVSFAGCMNNEYEYIIEKLAIKRVRGSLISTSFDIECRRRYEEMNSAVVPPVNESAEAPKSKVPSLRKKLRFTRVDDESGGEGTSGETFHSNHIINRLTAFHPHLKESERPPKDPLTTKRTKSIRSFAEELTEFASKKDPSPDTMKD</sequence>
<proteinExistence type="predicted"/>
<accession>A0AAV7J2J5</accession>
<evidence type="ECO:0000313" key="3">
    <source>
        <dbReference type="Proteomes" id="UP000826195"/>
    </source>
</evidence>
<organism evidence="2 3">
    <name type="scientific">Cotesia glomerata</name>
    <name type="common">Lepidopteran parasitic wasp</name>
    <name type="synonym">Apanteles glomeratus</name>
    <dbReference type="NCBI Taxonomy" id="32391"/>
    <lineage>
        <taxon>Eukaryota</taxon>
        <taxon>Metazoa</taxon>
        <taxon>Ecdysozoa</taxon>
        <taxon>Arthropoda</taxon>
        <taxon>Hexapoda</taxon>
        <taxon>Insecta</taxon>
        <taxon>Pterygota</taxon>
        <taxon>Neoptera</taxon>
        <taxon>Endopterygota</taxon>
        <taxon>Hymenoptera</taxon>
        <taxon>Apocrita</taxon>
        <taxon>Ichneumonoidea</taxon>
        <taxon>Braconidae</taxon>
        <taxon>Microgastrinae</taxon>
        <taxon>Cotesia</taxon>
    </lineage>
</organism>
<comment type="caution">
    <text evidence="2">The sequence shown here is derived from an EMBL/GenBank/DDBJ whole genome shotgun (WGS) entry which is preliminary data.</text>
</comment>
<dbReference type="AlphaFoldDB" id="A0AAV7J2J5"/>
<feature type="compositionally biased region" description="Basic and acidic residues" evidence="1">
    <location>
        <begin position="130"/>
        <end position="143"/>
    </location>
</feature>
<gene>
    <name evidence="2" type="ORF">KQX54_008513</name>
</gene>
<reference evidence="2 3" key="1">
    <citation type="journal article" date="2021" name="J. Hered.">
        <title>A chromosome-level genome assembly of the parasitoid wasp, Cotesia glomerata (Hymenoptera: Braconidae).</title>
        <authorList>
            <person name="Pinto B.J."/>
            <person name="Weis J.J."/>
            <person name="Gamble T."/>
            <person name="Ode P.J."/>
            <person name="Paul R."/>
            <person name="Zaspel J.M."/>
        </authorList>
    </citation>
    <scope>NUCLEOTIDE SEQUENCE [LARGE SCALE GENOMIC DNA]</scope>
    <source>
        <strain evidence="2">CgM1</strain>
    </source>
</reference>
<keyword evidence="3" id="KW-1185">Reference proteome</keyword>
<dbReference type="EMBL" id="JAHXZJ010000002">
    <property type="protein sequence ID" value="KAH0563991.1"/>
    <property type="molecule type" value="Genomic_DNA"/>
</dbReference>
<evidence type="ECO:0000256" key="1">
    <source>
        <dbReference type="SAM" id="MobiDB-lite"/>
    </source>
</evidence>
<evidence type="ECO:0000313" key="2">
    <source>
        <dbReference type="EMBL" id="KAH0563991.1"/>
    </source>
</evidence>
<name>A0AAV7J2J5_COTGL</name>
<protein>
    <submittedName>
        <fullName evidence="2">Uncharacterized protein</fullName>
    </submittedName>
</protein>
<feature type="region of interest" description="Disordered" evidence="1">
    <location>
        <begin position="128"/>
        <end position="149"/>
    </location>
</feature>
<dbReference type="Proteomes" id="UP000826195">
    <property type="component" value="Unassembled WGS sequence"/>
</dbReference>